<gene>
    <name evidence="13" type="ORF">COV34_01620</name>
</gene>
<dbReference type="Pfam" id="PF01409">
    <property type="entry name" value="tRNA-synt_2d"/>
    <property type="match status" value="1"/>
</dbReference>
<dbReference type="InterPro" id="IPR004529">
    <property type="entry name" value="Phe-tRNA-synth_IIc_asu"/>
</dbReference>
<reference evidence="13 14" key="1">
    <citation type="submission" date="2017-09" db="EMBL/GenBank/DDBJ databases">
        <title>Depth-based differentiation of microbial function through sediment-hosted aquifers and enrichment of novel symbionts in the deep terrestrial subsurface.</title>
        <authorList>
            <person name="Probst A.J."/>
            <person name="Ladd B."/>
            <person name="Jarett J.K."/>
            <person name="Geller-Mcgrath D.E."/>
            <person name="Sieber C.M."/>
            <person name="Emerson J.B."/>
            <person name="Anantharaman K."/>
            <person name="Thomas B.C."/>
            <person name="Malmstrom R."/>
            <person name="Stieglmeier M."/>
            <person name="Klingl A."/>
            <person name="Woyke T."/>
            <person name="Ryan C.M."/>
            <person name="Banfield J.F."/>
        </authorList>
    </citation>
    <scope>NUCLEOTIDE SEQUENCE [LARGE SCALE GENOMIC DNA]</scope>
    <source>
        <strain evidence="13">CG10_big_fil_rev_8_21_14_0_10_42_12</strain>
    </source>
</reference>
<evidence type="ECO:0000313" key="13">
    <source>
        <dbReference type="EMBL" id="PIR38289.1"/>
    </source>
</evidence>
<evidence type="ECO:0000256" key="5">
    <source>
        <dbReference type="ARBA" id="ARBA00022723"/>
    </source>
</evidence>
<sequence length="243" mass="27649">MVHEKFTGHLHPVTHISRRIVGILMDLGFEVALGPELEEDHYNFKALNFPDDHPARDMQDTFWLKDFPGRLLRTQTSNVQVRYMEGHEPPLKIVVPGKVFRNEATDATHEMQFHQIEGLVVGKDISLANLKFTLDAFIKKMFGEDVETRFRPGYFPFVEPGIEVDMKRPEKGNSKKSNEWIEILGAGMVHPNVLENAGVDPKIWQGFAFGVGVDRIAMMKFGLSDVRDLYSGDLRVVNQFPGI</sequence>
<evidence type="ECO:0000256" key="2">
    <source>
        <dbReference type="ARBA" id="ARBA00012814"/>
    </source>
</evidence>
<keyword evidence="5" id="KW-0479">Metal-binding</keyword>
<keyword evidence="9" id="KW-0648">Protein biosynthesis</keyword>
<comment type="catalytic activity">
    <reaction evidence="11">
        <text>tRNA(Phe) + L-phenylalanine + ATP = L-phenylalanyl-tRNA(Phe) + AMP + diphosphate + H(+)</text>
        <dbReference type="Rhea" id="RHEA:19413"/>
        <dbReference type="Rhea" id="RHEA-COMP:9668"/>
        <dbReference type="Rhea" id="RHEA-COMP:9699"/>
        <dbReference type="ChEBI" id="CHEBI:15378"/>
        <dbReference type="ChEBI" id="CHEBI:30616"/>
        <dbReference type="ChEBI" id="CHEBI:33019"/>
        <dbReference type="ChEBI" id="CHEBI:58095"/>
        <dbReference type="ChEBI" id="CHEBI:78442"/>
        <dbReference type="ChEBI" id="CHEBI:78531"/>
        <dbReference type="ChEBI" id="CHEBI:456215"/>
        <dbReference type="EC" id="6.1.1.20"/>
    </reaction>
</comment>
<proteinExistence type="predicted"/>
<dbReference type="InterPro" id="IPR045864">
    <property type="entry name" value="aa-tRNA-synth_II/BPL/LPL"/>
</dbReference>
<evidence type="ECO:0000256" key="6">
    <source>
        <dbReference type="ARBA" id="ARBA00022741"/>
    </source>
</evidence>
<dbReference type="PANTHER" id="PTHR11538">
    <property type="entry name" value="PHENYLALANYL-TRNA SYNTHETASE"/>
    <property type="match status" value="1"/>
</dbReference>
<evidence type="ECO:0000256" key="4">
    <source>
        <dbReference type="ARBA" id="ARBA00022598"/>
    </source>
</evidence>
<evidence type="ECO:0000256" key="1">
    <source>
        <dbReference type="ARBA" id="ARBA00004496"/>
    </source>
</evidence>
<evidence type="ECO:0000256" key="10">
    <source>
        <dbReference type="ARBA" id="ARBA00023146"/>
    </source>
</evidence>
<dbReference type="Gene3D" id="3.30.930.10">
    <property type="entry name" value="Bira Bifunctional Protein, Domain 2"/>
    <property type="match status" value="1"/>
</dbReference>
<comment type="caution">
    <text evidence="13">The sequence shown here is derived from an EMBL/GenBank/DDBJ whole genome shotgun (WGS) entry which is preliminary data.</text>
</comment>
<evidence type="ECO:0000256" key="11">
    <source>
        <dbReference type="ARBA" id="ARBA00049255"/>
    </source>
</evidence>
<evidence type="ECO:0000256" key="8">
    <source>
        <dbReference type="ARBA" id="ARBA00022842"/>
    </source>
</evidence>
<feature type="domain" description="Aminoacyl-transfer RNA synthetases class-II family profile" evidence="12">
    <location>
        <begin position="16"/>
        <end position="241"/>
    </location>
</feature>
<keyword evidence="6" id="KW-0547">Nucleotide-binding</keyword>
<keyword evidence="7" id="KW-0067">ATP-binding</keyword>
<dbReference type="AlphaFoldDB" id="A0A2H0QVI1"/>
<dbReference type="Proteomes" id="UP000231333">
    <property type="component" value="Unassembled WGS sequence"/>
</dbReference>
<dbReference type="InterPro" id="IPR002319">
    <property type="entry name" value="Phenylalanyl-tRNA_Synthase"/>
</dbReference>
<name>A0A2H0QVI1_9BACT</name>
<dbReference type="GO" id="GO:0006432">
    <property type="term" value="P:phenylalanyl-tRNA aminoacylation"/>
    <property type="evidence" value="ECO:0007669"/>
    <property type="project" value="InterPro"/>
</dbReference>
<keyword evidence="4 13" id="KW-0436">Ligase</keyword>
<keyword evidence="3" id="KW-0963">Cytoplasm</keyword>
<dbReference type="PROSITE" id="PS50862">
    <property type="entry name" value="AA_TRNA_LIGASE_II"/>
    <property type="match status" value="1"/>
</dbReference>
<keyword evidence="10" id="KW-0030">Aminoacyl-tRNA synthetase</keyword>
<dbReference type="PANTHER" id="PTHR11538:SF41">
    <property type="entry name" value="PHENYLALANINE--TRNA LIGASE, MITOCHONDRIAL"/>
    <property type="match status" value="1"/>
</dbReference>
<dbReference type="SUPFAM" id="SSF55681">
    <property type="entry name" value="Class II aaRS and biotin synthetases"/>
    <property type="match status" value="1"/>
</dbReference>
<protein>
    <recommendedName>
        <fullName evidence="2">phenylalanine--tRNA ligase</fullName>
        <ecNumber evidence="2">6.1.1.20</ecNumber>
    </recommendedName>
</protein>
<dbReference type="GO" id="GO:0000049">
    <property type="term" value="F:tRNA binding"/>
    <property type="evidence" value="ECO:0007669"/>
    <property type="project" value="InterPro"/>
</dbReference>
<dbReference type="GO" id="GO:0004826">
    <property type="term" value="F:phenylalanine-tRNA ligase activity"/>
    <property type="evidence" value="ECO:0007669"/>
    <property type="project" value="UniProtKB-EC"/>
</dbReference>
<evidence type="ECO:0000313" key="14">
    <source>
        <dbReference type="Proteomes" id="UP000231333"/>
    </source>
</evidence>
<dbReference type="GO" id="GO:0005524">
    <property type="term" value="F:ATP binding"/>
    <property type="evidence" value="ECO:0007669"/>
    <property type="project" value="UniProtKB-KW"/>
</dbReference>
<dbReference type="NCBIfam" id="TIGR00468">
    <property type="entry name" value="pheS"/>
    <property type="match status" value="1"/>
</dbReference>
<evidence type="ECO:0000256" key="3">
    <source>
        <dbReference type="ARBA" id="ARBA00022490"/>
    </source>
</evidence>
<dbReference type="EC" id="6.1.1.20" evidence="2"/>
<keyword evidence="8" id="KW-0460">Magnesium</keyword>
<dbReference type="InterPro" id="IPR006195">
    <property type="entry name" value="aa-tRNA-synth_II"/>
</dbReference>
<comment type="subcellular location">
    <subcellularLocation>
        <location evidence="1">Cytoplasm</location>
    </subcellularLocation>
</comment>
<dbReference type="GO" id="GO:0005737">
    <property type="term" value="C:cytoplasm"/>
    <property type="evidence" value="ECO:0007669"/>
    <property type="project" value="UniProtKB-SubCell"/>
</dbReference>
<evidence type="ECO:0000256" key="9">
    <source>
        <dbReference type="ARBA" id="ARBA00022917"/>
    </source>
</evidence>
<evidence type="ECO:0000256" key="7">
    <source>
        <dbReference type="ARBA" id="ARBA00022840"/>
    </source>
</evidence>
<dbReference type="CDD" id="cd00496">
    <property type="entry name" value="PheRS_alpha_core"/>
    <property type="match status" value="1"/>
</dbReference>
<accession>A0A2H0QVI1</accession>
<organism evidence="13 14">
    <name type="scientific">Candidatus Zambryskibacteria bacterium CG10_big_fil_rev_8_21_14_0_10_42_12</name>
    <dbReference type="NCBI Taxonomy" id="1975115"/>
    <lineage>
        <taxon>Bacteria</taxon>
        <taxon>Candidatus Zambryskiibacteriota</taxon>
    </lineage>
</organism>
<dbReference type="EMBL" id="PCXL01000011">
    <property type="protein sequence ID" value="PIR38289.1"/>
    <property type="molecule type" value="Genomic_DNA"/>
</dbReference>
<dbReference type="GO" id="GO:0046872">
    <property type="term" value="F:metal ion binding"/>
    <property type="evidence" value="ECO:0007669"/>
    <property type="project" value="UniProtKB-KW"/>
</dbReference>
<evidence type="ECO:0000259" key="12">
    <source>
        <dbReference type="PROSITE" id="PS50862"/>
    </source>
</evidence>